<protein>
    <submittedName>
        <fullName evidence="7">Carbohydrate kinase family protein</fullName>
        <ecNumber evidence="7">2.7.1.-</ecNumber>
    </submittedName>
</protein>
<dbReference type="SUPFAM" id="SSF53613">
    <property type="entry name" value="Ribokinase-like"/>
    <property type="match status" value="1"/>
</dbReference>
<evidence type="ECO:0000256" key="2">
    <source>
        <dbReference type="ARBA" id="ARBA00022679"/>
    </source>
</evidence>
<proteinExistence type="inferred from homology"/>
<accession>A0ABD6DVH3</accession>
<dbReference type="EC" id="2.7.1.-" evidence="7"/>
<keyword evidence="4 7" id="KW-0418">Kinase</keyword>
<evidence type="ECO:0000256" key="5">
    <source>
        <dbReference type="ARBA" id="ARBA00022840"/>
    </source>
</evidence>
<name>A0ABD6DVH3_9EURY</name>
<dbReference type="PANTHER" id="PTHR43085:SF1">
    <property type="entry name" value="PSEUDOURIDINE KINASE-RELATED"/>
    <property type="match status" value="1"/>
</dbReference>
<evidence type="ECO:0000313" key="7">
    <source>
        <dbReference type="EMBL" id="MFD1686048.1"/>
    </source>
</evidence>
<gene>
    <name evidence="7" type="ORF">ACFSAS_10535</name>
</gene>
<dbReference type="InterPro" id="IPR029056">
    <property type="entry name" value="Ribokinase-like"/>
</dbReference>
<keyword evidence="8" id="KW-1185">Reference proteome</keyword>
<dbReference type="AlphaFoldDB" id="A0ABD6DVH3"/>
<evidence type="ECO:0000256" key="1">
    <source>
        <dbReference type="ARBA" id="ARBA00010688"/>
    </source>
</evidence>
<evidence type="ECO:0000256" key="3">
    <source>
        <dbReference type="ARBA" id="ARBA00022741"/>
    </source>
</evidence>
<keyword evidence="5" id="KW-0067">ATP-binding</keyword>
<dbReference type="Pfam" id="PF00294">
    <property type="entry name" value="PfkB"/>
    <property type="match status" value="1"/>
</dbReference>
<keyword evidence="3" id="KW-0547">Nucleotide-binding</keyword>
<comment type="similarity">
    <text evidence="1">Belongs to the carbohydrate kinase PfkB family.</text>
</comment>
<comment type="caution">
    <text evidence="7">The sequence shown here is derived from an EMBL/GenBank/DDBJ whole genome shotgun (WGS) entry which is preliminary data.</text>
</comment>
<dbReference type="InterPro" id="IPR011611">
    <property type="entry name" value="PfkB_dom"/>
</dbReference>
<evidence type="ECO:0000259" key="6">
    <source>
        <dbReference type="Pfam" id="PF00294"/>
    </source>
</evidence>
<evidence type="ECO:0000313" key="8">
    <source>
        <dbReference type="Proteomes" id="UP001597092"/>
    </source>
</evidence>
<sequence length="323" mass="33714">MTDRSIIVAGETLVDFIPATPGPLGEVESFDRRAGGAPANVAVALARLETPPWLCTNLSTDGFGDFLASALEDEGVPDRFVTRSDHPTALAFVSHDQAGDRSFTFFREDTADVHIGTDDVGEGTLSDVGWVVVGGVALTDDPSRSAVFDLAERARDAGCRVVFDPNTRADLWSEDPTPTIERMLSLTDVLKATPADFEPTGVPVDEEAFGQRLLEAGPDTVLVTRGAAGARAVAGPSAPWGAGEWSHEGYELDDVVDATGAGDAFLAGALTAMVDGSDPTETLGFANAVAAVSTTESGAMAALPDRETVERFRDRQDGDGGGT</sequence>
<dbReference type="GO" id="GO:0016301">
    <property type="term" value="F:kinase activity"/>
    <property type="evidence" value="ECO:0007669"/>
    <property type="project" value="UniProtKB-KW"/>
</dbReference>
<keyword evidence="2 7" id="KW-0808">Transferase</keyword>
<dbReference type="EMBL" id="JBHUDP010000003">
    <property type="protein sequence ID" value="MFD1686048.1"/>
    <property type="molecule type" value="Genomic_DNA"/>
</dbReference>
<dbReference type="InterPro" id="IPR050306">
    <property type="entry name" value="PfkB_Carbo_kinase"/>
</dbReference>
<feature type="domain" description="Carbohydrate kinase PfkB" evidence="6">
    <location>
        <begin position="4"/>
        <end position="305"/>
    </location>
</feature>
<dbReference type="Gene3D" id="3.40.1190.20">
    <property type="match status" value="1"/>
</dbReference>
<organism evidence="7 8">
    <name type="scientific">Halobellus litoreus</name>
    <dbReference type="NCBI Taxonomy" id="755310"/>
    <lineage>
        <taxon>Archaea</taxon>
        <taxon>Methanobacteriati</taxon>
        <taxon>Methanobacteriota</taxon>
        <taxon>Stenosarchaea group</taxon>
        <taxon>Halobacteria</taxon>
        <taxon>Halobacteriales</taxon>
        <taxon>Haloferacaceae</taxon>
        <taxon>Halobellus</taxon>
    </lineage>
</organism>
<dbReference type="RefSeq" id="WP_256308673.1">
    <property type="nucleotide sequence ID" value="NZ_JANHAW010000003.1"/>
</dbReference>
<dbReference type="CDD" id="cd01167">
    <property type="entry name" value="bac_FRK"/>
    <property type="match status" value="1"/>
</dbReference>
<reference evidence="7 8" key="1">
    <citation type="journal article" date="2019" name="Int. J. Syst. Evol. Microbiol.">
        <title>The Global Catalogue of Microorganisms (GCM) 10K type strain sequencing project: providing services to taxonomists for standard genome sequencing and annotation.</title>
        <authorList>
            <consortium name="The Broad Institute Genomics Platform"/>
            <consortium name="The Broad Institute Genome Sequencing Center for Infectious Disease"/>
            <person name="Wu L."/>
            <person name="Ma J."/>
        </authorList>
    </citation>
    <scope>NUCLEOTIDE SEQUENCE [LARGE SCALE GENOMIC DNA]</scope>
    <source>
        <strain evidence="7 8">CGMCC 1.10387</strain>
    </source>
</reference>
<dbReference type="Proteomes" id="UP001597092">
    <property type="component" value="Unassembled WGS sequence"/>
</dbReference>
<dbReference type="PANTHER" id="PTHR43085">
    <property type="entry name" value="HEXOKINASE FAMILY MEMBER"/>
    <property type="match status" value="1"/>
</dbReference>
<evidence type="ECO:0000256" key="4">
    <source>
        <dbReference type="ARBA" id="ARBA00022777"/>
    </source>
</evidence>
<dbReference type="GO" id="GO:0005524">
    <property type="term" value="F:ATP binding"/>
    <property type="evidence" value="ECO:0007669"/>
    <property type="project" value="UniProtKB-KW"/>
</dbReference>